<dbReference type="Gene3D" id="3.40.50.300">
    <property type="entry name" value="P-loop containing nucleotide triphosphate hydrolases"/>
    <property type="match status" value="1"/>
</dbReference>
<accession>A0A7V0Z5E4</accession>
<dbReference type="Pfam" id="PF13635">
    <property type="entry name" value="DUF4143"/>
    <property type="match status" value="1"/>
</dbReference>
<dbReference type="EMBL" id="DSKY01000014">
    <property type="protein sequence ID" value="HDY58986.1"/>
    <property type="molecule type" value="Genomic_DNA"/>
</dbReference>
<dbReference type="SUPFAM" id="SSF52540">
    <property type="entry name" value="P-loop containing nucleoside triphosphate hydrolases"/>
    <property type="match status" value="1"/>
</dbReference>
<dbReference type="AlphaFoldDB" id="A0A7V0Z5E4"/>
<dbReference type="InterPro" id="IPR027417">
    <property type="entry name" value="P-loop_NTPase"/>
</dbReference>
<dbReference type="PANTHER" id="PTHR43566:SF1">
    <property type="entry name" value="AAA+ ATPASE DOMAIN-CONTAINING PROTEIN"/>
    <property type="match status" value="1"/>
</dbReference>
<organism evidence="3">
    <name type="scientific">candidate division WOR-3 bacterium</name>
    <dbReference type="NCBI Taxonomy" id="2052148"/>
    <lineage>
        <taxon>Bacteria</taxon>
        <taxon>Bacteria division WOR-3</taxon>
    </lineage>
</organism>
<dbReference type="GO" id="GO:0005524">
    <property type="term" value="F:ATP binding"/>
    <property type="evidence" value="ECO:0007669"/>
    <property type="project" value="UniProtKB-KW"/>
</dbReference>
<keyword evidence="3" id="KW-0067">ATP-binding</keyword>
<keyword evidence="3" id="KW-0547">Nucleotide-binding</keyword>
<feature type="domain" description="DUF4143" evidence="2">
    <location>
        <begin position="181"/>
        <end position="335"/>
    </location>
</feature>
<sequence>MLQTDLESAGKETYFIDLEDIEIRNALKTVRDVISYLNAMGRRKESKETTYVFLDEIHYMENCTSILKYLHDHYPRSKFIVSGSSSLKLKLKMAEPLTGRKAVFILYPLSFLEFLEFTSRVELLRIIKQYKSNPIPEPFLSQINSAYEEYIIYGGYPKVALTPEYEMKVRVLKEIQTTYLEKEIRSLVAEESFIKFSTFVEFLATQNSGLLKSLEISKEVGIARNTVMRYLSILEETFIIKTLIPWAKSRAKEIIKMPRLFFLDTGFLNYTLKTFQNLSLRANAGLLLESGVYVSLLHCLGDTDELRYWRTQAGEEIDFLLRREDRIIPIEVKWSWSPKISNAFRKFIKENPVDKGYILTKNTYKVEKINNCQIRFLPAWAIPFDLE</sequence>
<proteinExistence type="predicted"/>
<feature type="domain" description="AAA" evidence="1">
    <location>
        <begin position="10"/>
        <end position="115"/>
    </location>
</feature>
<evidence type="ECO:0000313" key="3">
    <source>
        <dbReference type="EMBL" id="HDY58986.1"/>
    </source>
</evidence>
<dbReference type="PANTHER" id="PTHR43566">
    <property type="entry name" value="CONSERVED PROTEIN"/>
    <property type="match status" value="1"/>
</dbReference>
<dbReference type="InterPro" id="IPR025420">
    <property type="entry name" value="DUF4143"/>
</dbReference>
<gene>
    <name evidence="3" type="ORF">ENP86_05490</name>
</gene>
<protein>
    <submittedName>
        <fullName evidence="3">ATP-binding protein</fullName>
    </submittedName>
</protein>
<reference evidence="3" key="1">
    <citation type="journal article" date="2020" name="mSystems">
        <title>Genome- and Community-Level Interaction Insights into Carbon Utilization and Element Cycling Functions of Hydrothermarchaeota in Hydrothermal Sediment.</title>
        <authorList>
            <person name="Zhou Z."/>
            <person name="Liu Y."/>
            <person name="Xu W."/>
            <person name="Pan J."/>
            <person name="Luo Z.H."/>
            <person name="Li M."/>
        </authorList>
    </citation>
    <scope>NUCLEOTIDE SEQUENCE [LARGE SCALE GENOMIC DNA]</scope>
    <source>
        <strain evidence="3">SpSt-258</strain>
    </source>
</reference>
<dbReference type="InterPro" id="IPR041682">
    <property type="entry name" value="AAA_14"/>
</dbReference>
<evidence type="ECO:0000259" key="2">
    <source>
        <dbReference type="Pfam" id="PF13635"/>
    </source>
</evidence>
<evidence type="ECO:0000259" key="1">
    <source>
        <dbReference type="Pfam" id="PF13173"/>
    </source>
</evidence>
<comment type="caution">
    <text evidence="3">The sequence shown here is derived from an EMBL/GenBank/DDBJ whole genome shotgun (WGS) entry which is preliminary data.</text>
</comment>
<name>A0A7V0Z5E4_UNCW3</name>
<dbReference type="Pfam" id="PF13173">
    <property type="entry name" value="AAA_14"/>
    <property type="match status" value="1"/>
</dbReference>